<evidence type="ECO:0000256" key="7">
    <source>
        <dbReference type="ARBA" id="ARBA00022786"/>
    </source>
</evidence>
<dbReference type="EMBL" id="KN840446">
    <property type="protein sequence ID" value="KIP11509.1"/>
    <property type="molecule type" value="Genomic_DNA"/>
</dbReference>
<keyword evidence="11" id="KW-1185">Reference proteome</keyword>
<dbReference type="CDD" id="cd20335">
    <property type="entry name" value="BRcat_RBR"/>
    <property type="match status" value="1"/>
</dbReference>
<dbReference type="SUPFAM" id="SSF57850">
    <property type="entry name" value="RING/U-box"/>
    <property type="match status" value="2"/>
</dbReference>
<evidence type="ECO:0000256" key="5">
    <source>
        <dbReference type="ARBA" id="ARBA00022737"/>
    </source>
</evidence>
<dbReference type="EC" id="2.3.2.31" evidence="2"/>
<dbReference type="Pfam" id="PF22191">
    <property type="entry name" value="IBR_1"/>
    <property type="match status" value="1"/>
</dbReference>
<dbReference type="Pfam" id="PF01485">
    <property type="entry name" value="IBR"/>
    <property type="match status" value="1"/>
</dbReference>
<keyword evidence="6" id="KW-0863">Zinc-finger</keyword>
<keyword evidence="7" id="KW-0833">Ubl conjugation pathway</keyword>
<dbReference type="GO" id="GO:0008270">
    <property type="term" value="F:zinc ion binding"/>
    <property type="evidence" value="ECO:0007669"/>
    <property type="project" value="UniProtKB-KW"/>
</dbReference>
<evidence type="ECO:0000256" key="3">
    <source>
        <dbReference type="ARBA" id="ARBA00022679"/>
    </source>
</evidence>
<dbReference type="HOGENOM" id="CLU_022048_7_7_1"/>
<dbReference type="PROSITE" id="PS51873">
    <property type="entry name" value="TRIAD"/>
    <property type="match status" value="1"/>
</dbReference>
<dbReference type="CDD" id="cd22584">
    <property type="entry name" value="Rcat_RBR_unk"/>
    <property type="match status" value="1"/>
</dbReference>
<dbReference type="Gene3D" id="1.20.120.1750">
    <property type="match status" value="1"/>
</dbReference>
<reference evidence="10 11" key="1">
    <citation type="journal article" date="2014" name="PLoS Genet.">
        <title>Analysis of the Phlebiopsis gigantea genome, transcriptome and secretome provides insight into its pioneer colonization strategies of wood.</title>
        <authorList>
            <person name="Hori C."/>
            <person name="Ishida T."/>
            <person name="Igarashi K."/>
            <person name="Samejima M."/>
            <person name="Suzuki H."/>
            <person name="Master E."/>
            <person name="Ferreira P."/>
            <person name="Ruiz-Duenas F.J."/>
            <person name="Held B."/>
            <person name="Canessa P."/>
            <person name="Larrondo L.F."/>
            <person name="Schmoll M."/>
            <person name="Druzhinina I.S."/>
            <person name="Kubicek C.P."/>
            <person name="Gaskell J.A."/>
            <person name="Kersten P."/>
            <person name="St John F."/>
            <person name="Glasner J."/>
            <person name="Sabat G."/>
            <person name="Splinter BonDurant S."/>
            <person name="Syed K."/>
            <person name="Yadav J."/>
            <person name="Mgbeahuruike A.C."/>
            <person name="Kovalchuk A."/>
            <person name="Asiegbu F.O."/>
            <person name="Lackner G."/>
            <person name="Hoffmeister D."/>
            <person name="Rencoret J."/>
            <person name="Gutierrez A."/>
            <person name="Sun H."/>
            <person name="Lindquist E."/>
            <person name="Barry K."/>
            <person name="Riley R."/>
            <person name="Grigoriev I.V."/>
            <person name="Henrissat B."/>
            <person name="Kues U."/>
            <person name="Berka R.M."/>
            <person name="Martinez A.T."/>
            <person name="Covert S.F."/>
            <person name="Blanchette R.A."/>
            <person name="Cullen D."/>
        </authorList>
    </citation>
    <scope>NUCLEOTIDE SEQUENCE [LARGE SCALE GENOMIC DNA]</scope>
    <source>
        <strain evidence="10 11">11061_1 CR5-6</strain>
    </source>
</reference>
<evidence type="ECO:0000313" key="11">
    <source>
        <dbReference type="Proteomes" id="UP000053257"/>
    </source>
</evidence>
<name>A0A0C3P134_PHLG1</name>
<protein>
    <recommendedName>
        <fullName evidence="2">RBR-type E3 ubiquitin transferase</fullName>
        <ecNumber evidence="2">2.3.2.31</ecNumber>
    </recommendedName>
</protein>
<accession>A0A0C3P134</accession>
<dbReference type="STRING" id="745531.A0A0C3P134"/>
<comment type="catalytic activity">
    <reaction evidence="1">
        <text>[E2 ubiquitin-conjugating enzyme]-S-ubiquitinyl-L-cysteine + [acceptor protein]-L-lysine = [E2 ubiquitin-conjugating enzyme]-L-cysteine + [acceptor protein]-N(6)-ubiquitinyl-L-lysine.</text>
        <dbReference type="EC" id="2.3.2.31"/>
    </reaction>
</comment>
<evidence type="ECO:0000256" key="4">
    <source>
        <dbReference type="ARBA" id="ARBA00022723"/>
    </source>
</evidence>
<organism evidence="10 11">
    <name type="scientific">Phlebiopsis gigantea (strain 11061_1 CR5-6)</name>
    <name type="common">White-rot fungus</name>
    <name type="synonym">Peniophora gigantea</name>
    <dbReference type="NCBI Taxonomy" id="745531"/>
    <lineage>
        <taxon>Eukaryota</taxon>
        <taxon>Fungi</taxon>
        <taxon>Dikarya</taxon>
        <taxon>Basidiomycota</taxon>
        <taxon>Agaricomycotina</taxon>
        <taxon>Agaricomycetes</taxon>
        <taxon>Polyporales</taxon>
        <taxon>Phanerochaetaceae</taxon>
        <taxon>Phlebiopsis</taxon>
    </lineage>
</organism>
<evidence type="ECO:0000256" key="8">
    <source>
        <dbReference type="ARBA" id="ARBA00022833"/>
    </source>
</evidence>
<sequence length="440" mass="49352">MSNEAVADSHALIASLYLEDIDRVQASRKGKAQDGSPLTDEELAFQLYAEEMSRFLAVSRDAILAGSIDKAIEEDRTLLRAYATFEAQEARDRNMAFSLSGQTRPSAPASSTFTDADDVVSLVDAVEGITLDVPDSTPYSRFTSTTAQASSSRFRLPPRFAPKPAQDCVICQDPIRGPEVRAPCGHYYDVSCLGDLFRTATIDESLYPPRCCQQSFVLRDVRRYLGDTVARAFEKKALEFGTANRVYCHRPACSAFLGAATSTPRSYLCLSCYIRTCGQCKQADHAPHPCDTAQDREVLNLAEQEGWKRCPGCSHLVELAYGCYHMTCRCRKQFCYLCAADWKTCGCPQWEEQRLLDAAAVRVERRLPRGAVPPPAPAYQTMIREMAERLREDHDCQHSNWRYRSGGGRCENCDFVLPRYLLQCRGCQMLACVRCQRNRL</sequence>
<dbReference type="OrthoDB" id="9977870at2759"/>
<dbReference type="InterPro" id="IPR044066">
    <property type="entry name" value="TRIAD_supradom"/>
</dbReference>
<dbReference type="InterPro" id="IPR002867">
    <property type="entry name" value="IBR_dom"/>
</dbReference>
<feature type="domain" description="RING-type" evidence="9">
    <location>
        <begin position="164"/>
        <end position="351"/>
    </location>
</feature>
<evidence type="ECO:0000256" key="2">
    <source>
        <dbReference type="ARBA" id="ARBA00012251"/>
    </source>
</evidence>
<gene>
    <name evidence="10" type="ORF">PHLGIDRAFT_477035</name>
</gene>
<dbReference type="GO" id="GO:0061630">
    <property type="term" value="F:ubiquitin protein ligase activity"/>
    <property type="evidence" value="ECO:0007669"/>
    <property type="project" value="UniProtKB-EC"/>
</dbReference>
<dbReference type="AlphaFoldDB" id="A0A0C3P134"/>
<evidence type="ECO:0000256" key="1">
    <source>
        <dbReference type="ARBA" id="ARBA00001798"/>
    </source>
</evidence>
<keyword evidence="8" id="KW-0862">Zinc</keyword>
<dbReference type="InterPro" id="IPR031127">
    <property type="entry name" value="E3_UB_ligase_RBR"/>
</dbReference>
<dbReference type="SMART" id="SM00647">
    <property type="entry name" value="IBR"/>
    <property type="match status" value="2"/>
</dbReference>
<keyword evidence="3" id="KW-0808">Transferase</keyword>
<evidence type="ECO:0000256" key="6">
    <source>
        <dbReference type="ARBA" id="ARBA00022771"/>
    </source>
</evidence>
<evidence type="ECO:0000259" key="9">
    <source>
        <dbReference type="PROSITE" id="PS51873"/>
    </source>
</evidence>
<dbReference type="PANTHER" id="PTHR11685">
    <property type="entry name" value="RBR FAMILY RING FINGER AND IBR DOMAIN-CONTAINING"/>
    <property type="match status" value="1"/>
</dbReference>
<proteinExistence type="predicted"/>
<dbReference type="Proteomes" id="UP000053257">
    <property type="component" value="Unassembled WGS sequence"/>
</dbReference>
<evidence type="ECO:0000313" key="10">
    <source>
        <dbReference type="EMBL" id="KIP11509.1"/>
    </source>
</evidence>
<dbReference type="GO" id="GO:0016567">
    <property type="term" value="P:protein ubiquitination"/>
    <property type="evidence" value="ECO:0007669"/>
    <property type="project" value="InterPro"/>
</dbReference>
<keyword evidence="4" id="KW-0479">Metal-binding</keyword>
<keyword evidence="5" id="KW-0677">Repeat</keyword>